<evidence type="ECO:0000313" key="1">
    <source>
        <dbReference type="EMBL" id="TFV36380.1"/>
    </source>
</evidence>
<organism evidence="1 2">
    <name type="scientific">Bradyrhizobium frederickii</name>
    <dbReference type="NCBI Taxonomy" id="2560054"/>
    <lineage>
        <taxon>Bacteria</taxon>
        <taxon>Pseudomonadati</taxon>
        <taxon>Pseudomonadota</taxon>
        <taxon>Alphaproteobacteria</taxon>
        <taxon>Hyphomicrobiales</taxon>
        <taxon>Nitrobacteraceae</taxon>
        <taxon>Bradyrhizobium</taxon>
    </lineage>
</organism>
<comment type="caution">
    <text evidence="1">The sequence shown here is derived from an EMBL/GenBank/DDBJ whole genome shotgun (WGS) entry which is preliminary data.</text>
</comment>
<dbReference type="OrthoDB" id="8446718at2"/>
<sequence>MNDQKPLSGLNLLLVSAFFESEMPSLREAQYARALAEGGANVTLFVSTGSNVWKYNRAGLKPTDPAQRDEQLSSEFGFTVVRRRPILRVSDLFVIWPPIRLIWSSDIVHVIEFRQGFTVLVAIIAKLFGKPVVYDHEQRGDRHYTVFHTIDSVVRRALIFIGSFFVDCVRHTVIANGQHFKTSTPRRPPMFMRPLGADEARFSFDADRRRTLRTELNVGPSEVLVAFTGKLTEDKRIVDVVKAAIAAETVLVLAGRLDSRIWNQIVSQGLSEKIRRMEWLPPDQLAGLYSASDVVVFTTFSLSYWEAALTGAKVVVPKSRFFDAVLAGEDNFVGFGSADMFSVEDEQYKAGIDLTEALTSAIREAAAAKGSPRKGSKMFSWSRRRTELVEFYGSLRAEHRLNG</sequence>
<protein>
    <recommendedName>
        <fullName evidence="3">Glycosyl transferase family 1 domain-containing protein</fullName>
    </recommendedName>
</protein>
<name>A0A4Y9KYH6_9BRAD</name>
<proteinExistence type="predicted"/>
<evidence type="ECO:0000313" key="2">
    <source>
        <dbReference type="Proteomes" id="UP000298225"/>
    </source>
</evidence>
<keyword evidence="2" id="KW-1185">Reference proteome</keyword>
<reference evidence="1 2" key="1">
    <citation type="submission" date="2019-03" db="EMBL/GenBank/DDBJ databases">
        <title>Bradyrhizobium strains diversity isolated from Chamaecrista fasciculata.</title>
        <authorList>
            <person name="Urquiaga M.C.O."/>
            <person name="Hungria M."/>
            <person name="Delamuta J.R.M."/>
        </authorList>
    </citation>
    <scope>NUCLEOTIDE SEQUENCE [LARGE SCALE GENOMIC DNA]</scope>
    <source>
        <strain evidence="1 2">CNPSo 3424</strain>
    </source>
</reference>
<dbReference type="SUPFAM" id="SSF53756">
    <property type="entry name" value="UDP-Glycosyltransferase/glycogen phosphorylase"/>
    <property type="match status" value="1"/>
</dbReference>
<dbReference type="CDD" id="cd03801">
    <property type="entry name" value="GT4_PimA-like"/>
    <property type="match status" value="1"/>
</dbReference>
<dbReference type="Proteomes" id="UP000298225">
    <property type="component" value="Unassembled WGS sequence"/>
</dbReference>
<dbReference type="RefSeq" id="WP_135170482.1">
    <property type="nucleotide sequence ID" value="NZ_SPQU01000011.1"/>
</dbReference>
<evidence type="ECO:0008006" key="3">
    <source>
        <dbReference type="Google" id="ProtNLM"/>
    </source>
</evidence>
<dbReference type="EMBL" id="SPQU01000011">
    <property type="protein sequence ID" value="TFV36380.1"/>
    <property type="molecule type" value="Genomic_DNA"/>
</dbReference>
<accession>A0A4Y9KYH6</accession>
<dbReference type="AlphaFoldDB" id="A0A4Y9KYH6"/>
<dbReference type="Gene3D" id="3.40.50.2000">
    <property type="entry name" value="Glycogen Phosphorylase B"/>
    <property type="match status" value="2"/>
</dbReference>
<gene>
    <name evidence="1" type="ORF">E4K66_24100</name>
</gene>